<dbReference type="AlphaFoldDB" id="A0AA88E7N4"/>
<comment type="caution">
    <text evidence="2">The sequence shown here is derived from an EMBL/GenBank/DDBJ whole genome shotgun (WGS) entry which is preliminary data.</text>
</comment>
<evidence type="ECO:0000313" key="3">
    <source>
        <dbReference type="Proteomes" id="UP001187192"/>
    </source>
</evidence>
<feature type="compositionally biased region" description="Basic residues" evidence="1">
    <location>
        <begin position="64"/>
        <end position="73"/>
    </location>
</feature>
<reference evidence="2" key="1">
    <citation type="submission" date="2023-07" db="EMBL/GenBank/DDBJ databases">
        <title>draft genome sequence of fig (Ficus carica).</title>
        <authorList>
            <person name="Takahashi T."/>
            <person name="Nishimura K."/>
        </authorList>
    </citation>
    <scope>NUCLEOTIDE SEQUENCE</scope>
</reference>
<proteinExistence type="predicted"/>
<dbReference type="Proteomes" id="UP001187192">
    <property type="component" value="Unassembled WGS sequence"/>
</dbReference>
<protein>
    <submittedName>
        <fullName evidence="2">Uncharacterized protein</fullName>
    </submittedName>
</protein>
<gene>
    <name evidence="2" type="ORF">TIFTF001_036851</name>
</gene>
<feature type="compositionally biased region" description="Basic and acidic residues" evidence="1">
    <location>
        <begin position="7"/>
        <end position="16"/>
    </location>
</feature>
<name>A0AA88E7N4_FICCA</name>
<keyword evidence="3" id="KW-1185">Reference proteome</keyword>
<accession>A0AA88E7N4</accession>
<evidence type="ECO:0000256" key="1">
    <source>
        <dbReference type="SAM" id="MobiDB-lite"/>
    </source>
</evidence>
<dbReference type="EMBL" id="BTGU01000500">
    <property type="protein sequence ID" value="GMN67795.1"/>
    <property type="molecule type" value="Genomic_DNA"/>
</dbReference>
<evidence type="ECO:0000313" key="2">
    <source>
        <dbReference type="EMBL" id="GMN67795.1"/>
    </source>
</evidence>
<sequence>MLQKKLHLVEPPELRDVSSLPSHRNAPLPTTKPTPPSGHQSSFSPARNPKTNQKVALDSDPREKHKRCKLSCT</sequence>
<feature type="region of interest" description="Disordered" evidence="1">
    <location>
        <begin position="1"/>
        <end position="73"/>
    </location>
</feature>
<organism evidence="2 3">
    <name type="scientific">Ficus carica</name>
    <name type="common">Common fig</name>
    <dbReference type="NCBI Taxonomy" id="3494"/>
    <lineage>
        <taxon>Eukaryota</taxon>
        <taxon>Viridiplantae</taxon>
        <taxon>Streptophyta</taxon>
        <taxon>Embryophyta</taxon>
        <taxon>Tracheophyta</taxon>
        <taxon>Spermatophyta</taxon>
        <taxon>Magnoliopsida</taxon>
        <taxon>eudicotyledons</taxon>
        <taxon>Gunneridae</taxon>
        <taxon>Pentapetalae</taxon>
        <taxon>rosids</taxon>
        <taxon>fabids</taxon>
        <taxon>Rosales</taxon>
        <taxon>Moraceae</taxon>
        <taxon>Ficeae</taxon>
        <taxon>Ficus</taxon>
    </lineage>
</organism>
<feature type="compositionally biased region" description="Polar residues" evidence="1">
    <location>
        <begin position="37"/>
        <end position="54"/>
    </location>
</feature>